<evidence type="ECO:0000256" key="1">
    <source>
        <dbReference type="ARBA" id="ARBA00022691"/>
    </source>
</evidence>
<accession>A0A4R2QXL6</accession>
<dbReference type="PANTHER" id="PTHR11228:SF7">
    <property type="entry name" value="PQQA PEPTIDE CYCLASE"/>
    <property type="match status" value="1"/>
</dbReference>
<dbReference type="GO" id="GO:0003824">
    <property type="term" value="F:catalytic activity"/>
    <property type="evidence" value="ECO:0007669"/>
    <property type="project" value="InterPro"/>
</dbReference>
<dbReference type="CDD" id="cd01335">
    <property type="entry name" value="Radical_SAM"/>
    <property type="match status" value="1"/>
</dbReference>
<dbReference type="SFLD" id="SFLDG01067">
    <property type="entry name" value="SPASM/twitch_domain_containing"/>
    <property type="match status" value="1"/>
</dbReference>
<dbReference type="InterPro" id="IPR058240">
    <property type="entry name" value="rSAM_sf"/>
</dbReference>
<dbReference type="PANTHER" id="PTHR11228">
    <property type="entry name" value="RADICAL SAM DOMAIN PROTEIN"/>
    <property type="match status" value="1"/>
</dbReference>
<feature type="domain" description="Radical SAM core" evidence="5">
    <location>
        <begin position="10"/>
        <end position="144"/>
    </location>
</feature>
<dbReference type="Proteomes" id="UP000294911">
    <property type="component" value="Unassembled WGS sequence"/>
</dbReference>
<keyword evidence="4" id="KW-0411">Iron-sulfur</keyword>
<evidence type="ECO:0000256" key="2">
    <source>
        <dbReference type="ARBA" id="ARBA00022723"/>
    </source>
</evidence>
<evidence type="ECO:0000313" key="8">
    <source>
        <dbReference type="Proteomes" id="UP000294911"/>
    </source>
</evidence>
<evidence type="ECO:0000313" key="7">
    <source>
        <dbReference type="EMBL" id="TCP54932.1"/>
    </source>
</evidence>
<dbReference type="AlphaFoldDB" id="A0A4R2QXL6"/>
<evidence type="ECO:0000256" key="4">
    <source>
        <dbReference type="ARBA" id="ARBA00023014"/>
    </source>
</evidence>
<feature type="domain" description="4Fe4S-binding SPASM" evidence="6">
    <location>
        <begin position="196"/>
        <end position="262"/>
    </location>
</feature>
<keyword evidence="8" id="KW-1185">Reference proteome</keyword>
<evidence type="ECO:0000259" key="5">
    <source>
        <dbReference type="Pfam" id="PF04055"/>
    </source>
</evidence>
<dbReference type="SFLD" id="SFLDF00365">
    <property type="entry name" value="thuricin_CD_(TrnCD-like)"/>
    <property type="match status" value="1"/>
</dbReference>
<keyword evidence="3" id="KW-0408">Iron</keyword>
<keyword evidence="2" id="KW-0479">Metal-binding</keyword>
<dbReference type="InterPro" id="IPR023885">
    <property type="entry name" value="4Fe4S-binding_SPASM_dom"/>
</dbReference>
<gene>
    <name evidence="7" type="ORF">EV191_102142</name>
</gene>
<dbReference type="InterPro" id="IPR050377">
    <property type="entry name" value="Radical_SAM_PqqE_MftC-like"/>
</dbReference>
<protein>
    <submittedName>
        <fullName evidence="7">MoaA/NifB/PqqE/SkfB family radical SAM enzyme</fullName>
    </submittedName>
</protein>
<dbReference type="SFLD" id="SFLDG01216">
    <property type="entry name" value="thioether_bond_formation_requi"/>
    <property type="match status" value="1"/>
</dbReference>
<evidence type="ECO:0000256" key="3">
    <source>
        <dbReference type="ARBA" id="ARBA00023004"/>
    </source>
</evidence>
<dbReference type="Pfam" id="PF04055">
    <property type="entry name" value="Radical_SAM"/>
    <property type="match status" value="1"/>
</dbReference>
<sequence>MDQMSFLWLEITGRCSHRCVHCYADSSPGGSHGTMTVSDWRRVIDDAAALGVEMVQFIGGEPTMHPGLAALVDHALGRGLAVEVFSHLAHVTTELWEVFSRPGVSLATSYYSDDASEHEAITQRRGSYADTKANIAEALRRSIPLRAGVIDLSDAQRTEQAQNELVNLGVPSIGYDRLRQVGRGVRAEEASVEQLCGQCGDGVAAISPDGAVWPCVFSRWLPIGSVLEAELATILASPYADRVRAELAEAFAARPQPAVSKCSPDPCYPDCNPACQPTCAPRCSPTCNPTSCRPNSCWPKYRS</sequence>
<dbReference type="SFLD" id="SFLDG01386">
    <property type="entry name" value="main_SPASM_domain-containing"/>
    <property type="match status" value="1"/>
</dbReference>
<proteinExistence type="predicted"/>
<keyword evidence="1" id="KW-0949">S-adenosyl-L-methionine</keyword>
<dbReference type="SFLD" id="SFLDS00029">
    <property type="entry name" value="Radical_SAM"/>
    <property type="match status" value="1"/>
</dbReference>
<comment type="caution">
    <text evidence="7">The sequence shown here is derived from an EMBL/GenBank/DDBJ whole genome shotgun (WGS) entry which is preliminary data.</text>
</comment>
<dbReference type="Pfam" id="PF13186">
    <property type="entry name" value="SPASM"/>
    <property type="match status" value="1"/>
</dbReference>
<dbReference type="SUPFAM" id="SSF102114">
    <property type="entry name" value="Radical SAM enzymes"/>
    <property type="match status" value="1"/>
</dbReference>
<dbReference type="InterPro" id="IPR013785">
    <property type="entry name" value="Aldolase_TIM"/>
</dbReference>
<dbReference type="EMBL" id="SLXQ01000002">
    <property type="protein sequence ID" value="TCP54932.1"/>
    <property type="molecule type" value="Genomic_DNA"/>
</dbReference>
<dbReference type="InterPro" id="IPR007197">
    <property type="entry name" value="rSAM"/>
</dbReference>
<dbReference type="Gene3D" id="3.20.20.70">
    <property type="entry name" value="Aldolase class I"/>
    <property type="match status" value="1"/>
</dbReference>
<organism evidence="7 8">
    <name type="scientific">Tamaricihabitans halophyticus</name>
    <dbReference type="NCBI Taxonomy" id="1262583"/>
    <lineage>
        <taxon>Bacteria</taxon>
        <taxon>Bacillati</taxon>
        <taxon>Actinomycetota</taxon>
        <taxon>Actinomycetes</taxon>
        <taxon>Pseudonocardiales</taxon>
        <taxon>Pseudonocardiaceae</taxon>
        <taxon>Tamaricihabitans</taxon>
    </lineage>
</organism>
<evidence type="ECO:0000259" key="6">
    <source>
        <dbReference type="Pfam" id="PF13186"/>
    </source>
</evidence>
<dbReference type="GO" id="GO:0046872">
    <property type="term" value="F:metal ion binding"/>
    <property type="evidence" value="ECO:0007669"/>
    <property type="project" value="UniProtKB-KW"/>
</dbReference>
<dbReference type="GO" id="GO:0051536">
    <property type="term" value="F:iron-sulfur cluster binding"/>
    <property type="evidence" value="ECO:0007669"/>
    <property type="project" value="UniProtKB-KW"/>
</dbReference>
<reference evidence="7 8" key="1">
    <citation type="submission" date="2019-03" db="EMBL/GenBank/DDBJ databases">
        <title>Genomic Encyclopedia of Type Strains, Phase IV (KMG-IV): sequencing the most valuable type-strain genomes for metagenomic binning, comparative biology and taxonomic classification.</title>
        <authorList>
            <person name="Goeker M."/>
        </authorList>
    </citation>
    <scope>NUCLEOTIDE SEQUENCE [LARGE SCALE GENOMIC DNA]</scope>
    <source>
        <strain evidence="7 8">DSM 45765</strain>
    </source>
</reference>
<name>A0A4R2QXL6_9PSEU</name>